<comment type="caution">
    <text evidence="1">The sequence shown here is derived from an EMBL/GenBank/DDBJ whole genome shotgun (WGS) entry which is preliminary data.</text>
</comment>
<protein>
    <submittedName>
        <fullName evidence="1">Uncharacterized protein</fullName>
    </submittedName>
</protein>
<name>A0ABQ4YHD4_9ASTR</name>
<reference evidence="1" key="1">
    <citation type="journal article" date="2022" name="Int. J. Mol. Sci.">
        <title>Draft Genome of Tanacetum Coccineum: Genomic Comparison of Closely Related Tanacetum-Family Plants.</title>
        <authorList>
            <person name="Yamashiro T."/>
            <person name="Shiraishi A."/>
            <person name="Nakayama K."/>
            <person name="Satake H."/>
        </authorList>
    </citation>
    <scope>NUCLEOTIDE SEQUENCE</scope>
</reference>
<evidence type="ECO:0000313" key="1">
    <source>
        <dbReference type="EMBL" id="GJS76368.1"/>
    </source>
</evidence>
<gene>
    <name evidence="1" type="ORF">Tco_0726249</name>
</gene>
<sequence>MAFNGASRLYTVRLEATISLSNLQSNEMIMLPDFSLIPNTRLLWWGLTASRSVAVLLYPVLHTMRLRRPTLEDVLVVPRILSRCVHLPLRTVETCHFSVLRAAATVFALRICVHMLLERERGFSSAQQV</sequence>
<keyword evidence="2" id="KW-1185">Reference proteome</keyword>
<reference evidence="1" key="2">
    <citation type="submission" date="2022-01" db="EMBL/GenBank/DDBJ databases">
        <authorList>
            <person name="Yamashiro T."/>
            <person name="Shiraishi A."/>
            <person name="Satake H."/>
            <person name="Nakayama K."/>
        </authorList>
    </citation>
    <scope>NUCLEOTIDE SEQUENCE</scope>
</reference>
<proteinExistence type="predicted"/>
<dbReference type="EMBL" id="BQNB010010370">
    <property type="protein sequence ID" value="GJS76368.1"/>
    <property type="molecule type" value="Genomic_DNA"/>
</dbReference>
<organism evidence="1 2">
    <name type="scientific">Tanacetum coccineum</name>
    <dbReference type="NCBI Taxonomy" id="301880"/>
    <lineage>
        <taxon>Eukaryota</taxon>
        <taxon>Viridiplantae</taxon>
        <taxon>Streptophyta</taxon>
        <taxon>Embryophyta</taxon>
        <taxon>Tracheophyta</taxon>
        <taxon>Spermatophyta</taxon>
        <taxon>Magnoliopsida</taxon>
        <taxon>eudicotyledons</taxon>
        <taxon>Gunneridae</taxon>
        <taxon>Pentapetalae</taxon>
        <taxon>asterids</taxon>
        <taxon>campanulids</taxon>
        <taxon>Asterales</taxon>
        <taxon>Asteraceae</taxon>
        <taxon>Asteroideae</taxon>
        <taxon>Anthemideae</taxon>
        <taxon>Anthemidinae</taxon>
        <taxon>Tanacetum</taxon>
    </lineage>
</organism>
<evidence type="ECO:0000313" key="2">
    <source>
        <dbReference type="Proteomes" id="UP001151760"/>
    </source>
</evidence>
<dbReference type="Proteomes" id="UP001151760">
    <property type="component" value="Unassembled WGS sequence"/>
</dbReference>
<accession>A0ABQ4YHD4</accession>